<accession>A0A4S2MJI6</accession>
<protein>
    <submittedName>
        <fullName evidence="1">Uncharacterized protein</fullName>
    </submittedName>
</protein>
<name>A0A4S2MJI6_9PEZI</name>
<dbReference type="AlphaFoldDB" id="A0A4S2MJI6"/>
<reference evidence="1 2" key="1">
    <citation type="submission" date="2019-04" db="EMBL/GenBank/DDBJ databases">
        <title>Comparative genomics and transcriptomics to analyze fruiting body development in filamentous ascomycetes.</title>
        <authorList>
            <consortium name="DOE Joint Genome Institute"/>
            <person name="Lutkenhaus R."/>
            <person name="Traeger S."/>
            <person name="Breuer J."/>
            <person name="Kuo A."/>
            <person name="Lipzen A."/>
            <person name="Pangilinan J."/>
            <person name="Dilworth D."/>
            <person name="Sandor L."/>
            <person name="Poggeler S."/>
            <person name="Barry K."/>
            <person name="Grigoriev I.V."/>
            <person name="Nowrousian M."/>
        </authorList>
    </citation>
    <scope>NUCLEOTIDE SEQUENCE [LARGE SCALE GENOMIC DNA]</scope>
    <source>
        <strain evidence="1 2">CBS 389.68</strain>
    </source>
</reference>
<proteinExistence type="predicted"/>
<evidence type="ECO:0000313" key="1">
    <source>
        <dbReference type="EMBL" id="TGZ77013.1"/>
    </source>
</evidence>
<dbReference type="EMBL" id="ML220161">
    <property type="protein sequence ID" value="TGZ77013.1"/>
    <property type="molecule type" value="Genomic_DNA"/>
</dbReference>
<evidence type="ECO:0000313" key="2">
    <source>
        <dbReference type="Proteomes" id="UP000298138"/>
    </source>
</evidence>
<sequence>MATPSWRNLFDVSHCFAPRSSRQMGLDDRCHGYIWTIPPSVYCHHLCILHLGLIARTLWGVAGGIHVHFCGLLLPGVIVHRSPACPGSMCCLLVGSTPLVSTCRRASPSLSSPARDLTWSSAMARHGSMSRFKGRRSWRTTVCSSNDVPGRVRDGFGDGVMG</sequence>
<dbReference type="InParanoid" id="A0A4S2MJI6"/>
<gene>
    <name evidence="1" type="ORF">EX30DRAFT_223209</name>
</gene>
<organism evidence="1 2">
    <name type="scientific">Ascodesmis nigricans</name>
    <dbReference type="NCBI Taxonomy" id="341454"/>
    <lineage>
        <taxon>Eukaryota</taxon>
        <taxon>Fungi</taxon>
        <taxon>Dikarya</taxon>
        <taxon>Ascomycota</taxon>
        <taxon>Pezizomycotina</taxon>
        <taxon>Pezizomycetes</taxon>
        <taxon>Pezizales</taxon>
        <taxon>Ascodesmidaceae</taxon>
        <taxon>Ascodesmis</taxon>
    </lineage>
</organism>
<dbReference type="Proteomes" id="UP000298138">
    <property type="component" value="Unassembled WGS sequence"/>
</dbReference>
<keyword evidence="2" id="KW-1185">Reference proteome</keyword>